<dbReference type="SUPFAM" id="SSF50965">
    <property type="entry name" value="Galactose oxidase, central domain"/>
    <property type="match status" value="1"/>
</dbReference>
<proteinExistence type="predicted"/>
<comment type="caution">
    <text evidence="1">The sequence shown here is derived from an EMBL/GenBank/DDBJ whole genome shotgun (WGS) entry which is preliminary data.</text>
</comment>
<sequence length="438" mass="50661">MIISCKQNQCSVPPKYYCKCNNLQTFLCSSHIAQHLDENEGPEHSIQSMYKTLPLEKKNYIIEQCSITSEGFKEIEIAISASFKEAINILSEQKTALTKYFIEKKETLMHIIEKVNNENKEIAVPGLKIHEPYQLNCLSFLKNLTDKIAYETGEFTQKIQSYSKEILENKEIFGEFLDFTGNANLDEHLYGFKKGTKTFIEFNTLTLSINRKDLNVEMNQGSLACLCQIPNKKLLYLGGYEPNVFPAYIIDLKTFHVENFKNTRDRYAAIPTYYNDFVYFFGGCYINASINFCDKYNLITKEWINMANFPEGARCYVCALPCKDYFILSNNLGTNLFKYNILSDKYEILTSAVNNSFHNTLFRNLKNYYYISGNSLFTSNEDNLKLWVKNPKNLSVSLTHNTSKPVTRGKFVYLMSTFSSQVFKFDLELNDLIFVTSF</sequence>
<dbReference type="AlphaFoldDB" id="A0A1R2ATP8"/>
<dbReference type="InterPro" id="IPR011043">
    <property type="entry name" value="Gal_Oxase/kelch_b-propeller"/>
</dbReference>
<keyword evidence="2" id="KW-1185">Reference proteome</keyword>
<dbReference type="Gene3D" id="2.120.10.80">
    <property type="entry name" value="Kelch-type beta propeller"/>
    <property type="match status" value="1"/>
</dbReference>
<evidence type="ECO:0000313" key="2">
    <source>
        <dbReference type="Proteomes" id="UP000187209"/>
    </source>
</evidence>
<protein>
    <submittedName>
        <fullName evidence="1">Uncharacterized protein</fullName>
    </submittedName>
</protein>
<reference evidence="1 2" key="1">
    <citation type="submission" date="2016-11" db="EMBL/GenBank/DDBJ databases">
        <title>The macronuclear genome of Stentor coeruleus: a giant cell with tiny introns.</title>
        <authorList>
            <person name="Slabodnick M."/>
            <person name="Ruby J.G."/>
            <person name="Reiff S.B."/>
            <person name="Swart E.C."/>
            <person name="Gosai S."/>
            <person name="Prabakaran S."/>
            <person name="Witkowska E."/>
            <person name="Larue G.E."/>
            <person name="Fisher S."/>
            <person name="Freeman R.M."/>
            <person name="Gunawardena J."/>
            <person name="Chu W."/>
            <person name="Stover N.A."/>
            <person name="Gregory B.D."/>
            <person name="Nowacki M."/>
            <person name="Derisi J."/>
            <person name="Roy S.W."/>
            <person name="Marshall W.F."/>
            <person name="Sood P."/>
        </authorList>
    </citation>
    <scope>NUCLEOTIDE SEQUENCE [LARGE SCALE GENOMIC DNA]</scope>
    <source>
        <strain evidence="1">WM001</strain>
    </source>
</reference>
<dbReference type="EMBL" id="MPUH01001430">
    <property type="protein sequence ID" value="OMJ67825.1"/>
    <property type="molecule type" value="Genomic_DNA"/>
</dbReference>
<dbReference type="InterPro" id="IPR015915">
    <property type="entry name" value="Kelch-typ_b-propeller"/>
</dbReference>
<evidence type="ECO:0000313" key="1">
    <source>
        <dbReference type="EMBL" id="OMJ67825.1"/>
    </source>
</evidence>
<organism evidence="1 2">
    <name type="scientific">Stentor coeruleus</name>
    <dbReference type="NCBI Taxonomy" id="5963"/>
    <lineage>
        <taxon>Eukaryota</taxon>
        <taxon>Sar</taxon>
        <taxon>Alveolata</taxon>
        <taxon>Ciliophora</taxon>
        <taxon>Postciliodesmatophora</taxon>
        <taxon>Heterotrichea</taxon>
        <taxon>Heterotrichida</taxon>
        <taxon>Stentoridae</taxon>
        <taxon>Stentor</taxon>
    </lineage>
</organism>
<dbReference type="Proteomes" id="UP000187209">
    <property type="component" value="Unassembled WGS sequence"/>
</dbReference>
<accession>A0A1R2ATP8</accession>
<name>A0A1R2ATP8_9CILI</name>
<gene>
    <name evidence="1" type="ORF">SteCoe_34913</name>
</gene>